<accession>A0AAW0JY21</accession>
<gene>
    <name evidence="2" type="ORF">CFP56_027684</name>
</gene>
<comment type="caution">
    <text evidence="2">The sequence shown here is derived from an EMBL/GenBank/DDBJ whole genome shotgun (WGS) entry which is preliminary data.</text>
</comment>
<name>A0AAW0JY21_QUESU</name>
<dbReference type="AlphaFoldDB" id="A0AAW0JY21"/>
<keyword evidence="1" id="KW-0732">Signal</keyword>
<dbReference type="Proteomes" id="UP000237347">
    <property type="component" value="Unassembled WGS sequence"/>
</dbReference>
<reference evidence="2 3" key="1">
    <citation type="journal article" date="2018" name="Sci. Data">
        <title>The draft genome sequence of cork oak.</title>
        <authorList>
            <person name="Ramos A.M."/>
            <person name="Usie A."/>
            <person name="Barbosa P."/>
            <person name="Barros P.M."/>
            <person name="Capote T."/>
            <person name="Chaves I."/>
            <person name="Simoes F."/>
            <person name="Abreu I."/>
            <person name="Carrasquinho I."/>
            <person name="Faro C."/>
            <person name="Guimaraes J.B."/>
            <person name="Mendonca D."/>
            <person name="Nobrega F."/>
            <person name="Rodrigues L."/>
            <person name="Saibo N.J.M."/>
            <person name="Varela M.C."/>
            <person name="Egas C."/>
            <person name="Matos J."/>
            <person name="Miguel C.M."/>
            <person name="Oliveira M.M."/>
            <person name="Ricardo C.P."/>
            <person name="Goncalves S."/>
        </authorList>
    </citation>
    <scope>NUCLEOTIDE SEQUENCE [LARGE SCALE GENOMIC DNA]</scope>
    <source>
        <strain evidence="3">cv. HL8</strain>
    </source>
</reference>
<feature type="signal peptide" evidence="1">
    <location>
        <begin position="1"/>
        <end position="19"/>
    </location>
</feature>
<evidence type="ECO:0000256" key="1">
    <source>
        <dbReference type="SAM" id="SignalP"/>
    </source>
</evidence>
<evidence type="ECO:0000313" key="2">
    <source>
        <dbReference type="EMBL" id="KAK7831101.1"/>
    </source>
</evidence>
<evidence type="ECO:0008006" key="4">
    <source>
        <dbReference type="Google" id="ProtNLM"/>
    </source>
</evidence>
<proteinExistence type="predicted"/>
<protein>
    <recommendedName>
        <fullName evidence="4">Secreted protein</fullName>
    </recommendedName>
</protein>
<feature type="chain" id="PRO_5043519380" description="Secreted protein" evidence="1">
    <location>
        <begin position="20"/>
        <end position="66"/>
    </location>
</feature>
<organism evidence="2 3">
    <name type="scientific">Quercus suber</name>
    <name type="common">Cork oak</name>
    <dbReference type="NCBI Taxonomy" id="58331"/>
    <lineage>
        <taxon>Eukaryota</taxon>
        <taxon>Viridiplantae</taxon>
        <taxon>Streptophyta</taxon>
        <taxon>Embryophyta</taxon>
        <taxon>Tracheophyta</taxon>
        <taxon>Spermatophyta</taxon>
        <taxon>Magnoliopsida</taxon>
        <taxon>eudicotyledons</taxon>
        <taxon>Gunneridae</taxon>
        <taxon>Pentapetalae</taxon>
        <taxon>rosids</taxon>
        <taxon>fabids</taxon>
        <taxon>Fagales</taxon>
        <taxon>Fagaceae</taxon>
        <taxon>Quercus</taxon>
    </lineage>
</organism>
<sequence>MTMACFVSGAALFAASVHLSYVNIAPQQAGTKAWNDFVKERLRKKYGKLRVQLTTTCLIHTQYYID</sequence>
<evidence type="ECO:0000313" key="3">
    <source>
        <dbReference type="Proteomes" id="UP000237347"/>
    </source>
</evidence>
<keyword evidence="3" id="KW-1185">Reference proteome</keyword>
<dbReference type="EMBL" id="PKMF04000451">
    <property type="protein sequence ID" value="KAK7831101.1"/>
    <property type="molecule type" value="Genomic_DNA"/>
</dbReference>